<dbReference type="Proteomes" id="UP000270342">
    <property type="component" value="Unassembled WGS sequence"/>
</dbReference>
<accession>A0A494XSJ3</accession>
<evidence type="ECO:0000313" key="3">
    <source>
        <dbReference type="Proteomes" id="UP000270342"/>
    </source>
</evidence>
<reference evidence="2 3" key="1">
    <citation type="submission" date="2018-10" db="EMBL/GenBank/DDBJ databases">
        <title>Robbsia sp. DHC34, isolated from soil.</title>
        <authorList>
            <person name="Gao Z.-H."/>
            <person name="Qiu L.-H."/>
        </authorList>
    </citation>
    <scope>NUCLEOTIDE SEQUENCE [LARGE SCALE GENOMIC DNA]</scope>
    <source>
        <strain evidence="2 3">DHC34</strain>
    </source>
</reference>
<dbReference type="OrthoDB" id="6089555at2"/>
<evidence type="ECO:0000256" key="1">
    <source>
        <dbReference type="SAM" id="SignalP"/>
    </source>
</evidence>
<dbReference type="EMBL" id="RBZU01000008">
    <property type="protein sequence ID" value="RKP51836.1"/>
    <property type="molecule type" value="Genomic_DNA"/>
</dbReference>
<gene>
    <name evidence="2" type="ORF">D7S86_17955</name>
</gene>
<evidence type="ECO:0000313" key="2">
    <source>
        <dbReference type="EMBL" id="RKP51836.1"/>
    </source>
</evidence>
<sequence>MKIIFRPFFVLAALLCTPLLAAAQSDDNAEFFSHLYWSLCKPNAANPDALRAKLIAERLPKFPQEQATLFTHDTDGDAWPVPHNGAMGNFVLALPAGKKMCAVYARRADANTLQIIFSQFAETAPSPRVSDRQRDVDRDTESNGKTHTISYIWSTPGDPEKWLFMLTTSESPSAELQALATVSVIDH</sequence>
<keyword evidence="1" id="KW-0732">Signal</keyword>
<dbReference type="RefSeq" id="WP_121088239.1">
    <property type="nucleotide sequence ID" value="NZ_RBZU01000008.1"/>
</dbReference>
<keyword evidence="3" id="KW-1185">Reference proteome</keyword>
<name>A0A494XSJ3_9BURK</name>
<feature type="chain" id="PRO_5019856176" evidence="1">
    <location>
        <begin position="22"/>
        <end position="187"/>
    </location>
</feature>
<comment type="caution">
    <text evidence="2">The sequence shown here is derived from an EMBL/GenBank/DDBJ whole genome shotgun (WGS) entry which is preliminary data.</text>
</comment>
<organism evidence="2 3">
    <name type="scientific">Pararobbsia silviterrae</name>
    <dbReference type="NCBI Taxonomy" id="1792498"/>
    <lineage>
        <taxon>Bacteria</taxon>
        <taxon>Pseudomonadati</taxon>
        <taxon>Pseudomonadota</taxon>
        <taxon>Betaproteobacteria</taxon>
        <taxon>Burkholderiales</taxon>
        <taxon>Burkholderiaceae</taxon>
        <taxon>Pararobbsia</taxon>
    </lineage>
</organism>
<dbReference type="AlphaFoldDB" id="A0A494XSJ3"/>
<protein>
    <submittedName>
        <fullName evidence="2">Uncharacterized protein</fullName>
    </submittedName>
</protein>
<proteinExistence type="predicted"/>
<feature type="signal peptide" evidence="1">
    <location>
        <begin position="1"/>
        <end position="21"/>
    </location>
</feature>
<dbReference type="NCBIfam" id="NF047650">
    <property type="entry name" value="lipo_NMCC_0638"/>
    <property type="match status" value="1"/>
</dbReference>